<keyword evidence="2" id="KW-0378">Hydrolase</keyword>
<dbReference type="NCBIfam" id="TIGR00369">
    <property type="entry name" value="unchar_dom_1"/>
    <property type="match status" value="1"/>
</dbReference>
<dbReference type="InterPro" id="IPR029069">
    <property type="entry name" value="HotDog_dom_sf"/>
</dbReference>
<evidence type="ECO:0000256" key="1">
    <source>
        <dbReference type="ARBA" id="ARBA00008324"/>
    </source>
</evidence>
<evidence type="ECO:0000313" key="6">
    <source>
        <dbReference type="Proteomes" id="UP000756132"/>
    </source>
</evidence>
<dbReference type="SUPFAM" id="SSF54637">
    <property type="entry name" value="Thioesterase/thiol ester dehydrase-isomerase"/>
    <property type="match status" value="1"/>
</dbReference>
<dbReference type="InterPro" id="IPR039298">
    <property type="entry name" value="ACOT13"/>
</dbReference>
<organism evidence="5 6">
    <name type="scientific">Passalora fulva</name>
    <name type="common">Tomato leaf mold</name>
    <name type="synonym">Cladosporium fulvum</name>
    <dbReference type="NCBI Taxonomy" id="5499"/>
    <lineage>
        <taxon>Eukaryota</taxon>
        <taxon>Fungi</taxon>
        <taxon>Dikarya</taxon>
        <taxon>Ascomycota</taxon>
        <taxon>Pezizomycotina</taxon>
        <taxon>Dothideomycetes</taxon>
        <taxon>Dothideomycetidae</taxon>
        <taxon>Mycosphaerellales</taxon>
        <taxon>Mycosphaerellaceae</taxon>
        <taxon>Fulvia</taxon>
    </lineage>
</organism>
<dbReference type="PANTHER" id="PTHR21660:SF1">
    <property type="entry name" value="ACYL-COENZYME A THIOESTERASE 13"/>
    <property type="match status" value="1"/>
</dbReference>
<evidence type="ECO:0000256" key="3">
    <source>
        <dbReference type="SAM" id="Phobius"/>
    </source>
</evidence>
<sequence>MELGVTGAWLLIRDILPRRFSDFCWSTFFTLVHDILTLLCPIIMMEKDDLKRLNASIDAVADMVVSGAPNHFSLPFLNNMEIVEAEQNSPSTSRIVYRFPVVPEYLNPAGGIHGGAVATIFDITTSWLLFLIGRPGFWERTGTTRTLNCSYLRPAAGGQIIRLEAEVVHAGRRLAFLKGIMMRESDGAKIAACEHHKYNVEGESKV</sequence>
<reference evidence="5" key="2">
    <citation type="journal article" date="2022" name="Microb. Genom.">
        <title>A chromosome-scale genome assembly of the tomato pathogen Cladosporium fulvum reveals a compartmentalized genome architecture and the presence of a dispensable chromosome.</title>
        <authorList>
            <person name="Zaccaron A.Z."/>
            <person name="Chen L.H."/>
            <person name="Samaras A."/>
            <person name="Stergiopoulos I."/>
        </authorList>
    </citation>
    <scope>NUCLEOTIDE SEQUENCE</scope>
    <source>
        <strain evidence="5">Race5_Kim</strain>
    </source>
</reference>
<dbReference type="CDD" id="cd03443">
    <property type="entry name" value="PaaI_thioesterase"/>
    <property type="match status" value="1"/>
</dbReference>
<dbReference type="InterPro" id="IPR003736">
    <property type="entry name" value="PAAI_dom"/>
</dbReference>
<reference evidence="5" key="1">
    <citation type="submission" date="2021-12" db="EMBL/GenBank/DDBJ databases">
        <authorList>
            <person name="Zaccaron A."/>
            <person name="Stergiopoulos I."/>
        </authorList>
    </citation>
    <scope>NUCLEOTIDE SEQUENCE</scope>
    <source>
        <strain evidence="5">Race5_Kim</strain>
    </source>
</reference>
<accession>A0A9Q8P3M3</accession>
<proteinExistence type="inferred from homology"/>
<keyword evidence="3" id="KW-1133">Transmembrane helix</keyword>
<dbReference type="Pfam" id="PF03061">
    <property type="entry name" value="4HBT"/>
    <property type="match status" value="1"/>
</dbReference>
<protein>
    <recommendedName>
        <fullName evidence="4">Thioesterase domain-containing protein</fullName>
    </recommendedName>
</protein>
<dbReference type="AlphaFoldDB" id="A0A9Q8P3M3"/>
<dbReference type="GO" id="GO:0047617">
    <property type="term" value="F:fatty acyl-CoA hydrolase activity"/>
    <property type="evidence" value="ECO:0007669"/>
    <property type="project" value="InterPro"/>
</dbReference>
<gene>
    <name evidence="5" type="ORF">CLAFUR5_01920</name>
</gene>
<dbReference type="Gene3D" id="3.10.129.10">
    <property type="entry name" value="Hotdog Thioesterase"/>
    <property type="match status" value="1"/>
</dbReference>
<evidence type="ECO:0000256" key="2">
    <source>
        <dbReference type="ARBA" id="ARBA00022801"/>
    </source>
</evidence>
<dbReference type="Proteomes" id="UP000756132">
    <property type="component" value="Chromosome 1"/>
</dbReference>
<dbReference type="OrthoDB" id="2831072at2759"/>
<comment type="similarity">
    <text evidence="1">Belongs to the thioesterase PaaI family.</text>
</comment>
<feature type="domain" description="Thioesterase" evidence="4">
    <location>
        <begin position="110"/>
        <end position="187"/>
    </location>
</feature>
<feature type="transmembrane region" description="Helical" evidence="3">
    <location>
        <begin position="112"/>
        <end position="132"/>
    </location>
</feature>
<dbReference type="KEGG" id="ffu:CLAFUR5_01920"/>
<keyword evidence="3" id="KW-0812">Transmembrane</keyword>
<dbReference type="PANTHER" id="PTHR21660">
    <property type="entry name" value="THIOESTERASE SUPERFAMILY MEMBER-RELATED"/>
    <property type="match status" value="1"/>
</dbReference>
<feature type="transmembrane region" description="Helical" evidence="3">
    <location>
        <begin position="23"/>
        <end position="44"/>
    </location>
</feature>
<evidence type="ECO:0000259" key="4">
    <source>
        <dbReference type="Pfam" id="PF03061"/>
    </source>
</evidence>
<dbReference type="InterPro" id="IPR006683">
    <property type="entry name" value="Thioestr_dom"/>
</dbReference>
<dbReference type="GeneID" id="71981798"/>
<dbReference type="EMBL" id="CP090163">
    <property type="protein sequence ID" value="UJO12180.1"/>
    <property type="molecule type" value="Genomic_DNA"/>
</dbReference>
<keyword evidence="3" id="KW-0472">Membrane</keyword>
<dbReference type="RefSeq" id="XP_047756546.1">
    <property type="nucleotide sequence ID" value="XM_047901068.1"/>
</dbReference>
<evidence type="ECO:0000313" key="5">
    <source>
        <dbReference type="EMBL" id="UJO12180.1"/>
    </source>
</evidence>
<name>A0A9Q8P3M3_PASFU</name>
<keyword evidence="6" id="KW-1185">Reference proteome</keyword>